<organism evidence="11 12">
    <name type="scientific">Variovorax paradoxus</name>
    <dbReference type="NCBI Taxonomy" id="34073"/>
    <lineage>
        <taxon>Bacteria</taxon>
        <taxon>Pseudomonadati</taxon>
        <taxon>Pseudomonadota</taxon>
        <taxon>Betaproteobacteria</taxon>
        <taxon>Burkholderiales</taxon>
        <taxon>Comamonadaceae</taxon>
        <taxon>Variovorax</taxon>
    </lineage>
</organism>
<dbReference type="NCBIfam" id="TIGR02532">
    <property type="entry name" value="IV_pilin_GFxxxE"/>
    <property type="match status" value="1"/>
</dbReference>
<evidence type="ECO:0000313" key="12">
    <source>
        <dbReference type="Proteomes" id="UP000249135"/>
    </source>
</evidence>
<comment type="function">
    <text evidence="9">Component of the type II secretion system required for the energy-dependent secretion of extracellular factors such as proteases and toxins from the periplasm.</text>
</comment>
<keyword evidence="7" id="KW-1133">Transmembrane helix</keyword>
<sequence length="124" mass="13465">MTSSPRRRARGFTLIEVLVALAIVAIALAAGTQATNALTRNAQRQSDLMLAQLCAENEMVKARLAPQMPAVGDAGLTCVQANTIFNVTVSTTPTLNPNFRRVDVQVRDEAQWPILRLSTVVGRY</sequence>
<accession>A0A2W5Q8Z0</accession>
<dbReference type="SUPFAM" id="SSF54523">
    <property type="entry name" value="Pili subunits"/>
    <property type="match status" value="2"/>
</dbReference>
<dbReference type="PROSITE" id="PS00409">
    <property type="entry name" value="PROKAR_NTER_METHYL"/>
    <property type="match status" value="1"/>
</dbReference>
<keyword evidence="6" id="KW-0812">Transmembrane</keyword>
<reference evidence="11 12" key="1">
    <citation type="submission" date="2017-08" db="EMBL/GenBank/DDBJ databases">
        <title>Infants hospitalized years apart are colonized by the same room-sourced microbial strains.</title>
        <authorList>
            <person name="Brooks B."/>
            <person name="Olm M.R."/>
            <person name="Firek B.A."/>
            <person name="Baker R."/>
            <person name="Thomas B.C."/>
            <person name="Morowitz M.J."/>
            <person name="Banfield J.F."/>
        </authorList>
    </citation>
    <scope>NUCLEOTIDE SEQUENCE [LARGE SCALE GENOMIC DNA]</scope>
    <source>
        <strain evidence="11">S2_005_003_R2_41</strain>
    </source>
</reference>
<evidence type="ECO:0000256" key="5">
    <source>
        <dbReference type="ARBA" id="ARBA00022519"/>
    </source>
</evidence>
<gene>
    <name evidence="11" type="primary">gspI</name>
    <name evidence="11" type="ORF">DI563_11375</name>
</gene>
<dbReference type="PANTHER" id="PTHR38779">
    <property type="entry name" value="TYPE II SECRETION SYSTEM PROTEIN I-RELATED"/>
    <property type="match status" value="1"/>
</dbReference>
<dbReference type="NCBIfam" id="TIGR01707">
    <property type="entry name" value="gspI"/>
    <property type="match status" value="1"/>
</dbReference>
<evidence type="ECO:0000256" key="6">
    <source>
        <dbReference type="ARBA" id="ARBA00022692"/>
    </source>
</evidence>
<comment type="caution">
    <text evidence="11">The sequence shown here is derived from an EMBL/GenBank/DDBJ whole genome shotgun (WGS) entry which is preliminary data.</text>
</comment>
<evidence type="ECO:0000256" key="1">
    <source>
        <dbReference type="ARBA" id="ARBA00004377"/>
    </source>
</evidence>
<dbReference type="GO" id="GO:0015628">
    <property type="term" value="P:protein secretion by the type II secretion system"/>
    <property type="evidence" value="ECO:0007669"/>
    <property type="project" value="UniProtKB-UniRule"/>
</dbReference>
<keyword evidence="3" id="KW-1003">Cell membrane</keyword>
<protein>
    <recommendedName>
        <fullName evidence="9">Type II secretion system protein I</fullName>
        <shortName evidence="9">T2SS minor pseudopilin I</shortName>
    </recommendedName>
</protein>
<dbReference type="EMBL" id="QFPP01000114">
    <property type="protein sequence ID" value="PZQ74781.1"/>
    <property type="molecule type" value="Genomic_DNA"/>
</dbReference>
<proteinExistence type="inferred from homology"/>
<dbReference type="InterPro" id="IPR010052">
    <property type="entry name" value="T2SS_protein-GspI"/>
</dbReference>
<feature type="domain" description="Type II secretion system protein GspI C-terminal" evidence="10">
    <location>
        <begin position="47"/>
        <end position="121"/>
    </location>
</feature>
<dbReference type="AlphaFoldDB" id="A0A2W5Q8Z0"/>
<dbReference type="Pfam" id="PF02501">
    <property type="entry name" value="T2SSI"/>
    <property type="match status" value="1"/>
</dbReference>
<comment type="PTM">
    <text evidence="9">Cleaved by prepilin peptidase.</text>
</comment>
<dbReference type="Proteomes" id="UP000249135">
    <property type="component" value="Unassembled WGS sequence"/>
</dbReference>
<dbReference type="InterPro" id="IPR012902">
    <property type="entry name" value="N_methyl_site"/>
</dbReference>
<evidence type="ECO:0000259" key="10">
    <source>
        <dbReference type="Pfam" id="PF02501"/>
    </source>
</evidence>
<comment type="subcellular location">
    <subcellularLocation>
        <location evidence="1 9">Cell inner membrane</location>
        <topology evidence="1 9">Single-pass membrane protein</topology>
    </subcellularLocation>
</comment>
<dbReference type="GO" id="GO:0015627">
    <property type="term" value="C:type II protein secretion system complex"/>
    <property type="evidence" value="ECO:0007669"/>
    <property type="project" value="UniProtKB-UniRule"/>
</dbReference>
<comment type="subunit">
    <text evidence="9">Type II secretion is composed of four main components: the outer membrane complex, the inner membrane complex, the cytoplasmic secretion ATPase and the periplasm-spanning pseudopilus.</text>
</comment>
<evidence type="ECO:0000256" key="4">
    <source>
        <dbReference type="ARBA" id="ARBA00022481"/>
    </source>
</evidence>
<evidence type="ECO:0000256" key="3">
    <source>
        <dbReference type="ARBA" id="ARBA00022475"/>
    </source>
</evidence>
<name>A0A2W5Q8Z0_VARPD</name>
<evidence type="ECO:0000256" key="8">
    <source>
        <dbReference type="ARBA" id="ARBA00023136"/>
    </source>
</evidence>
<dbReference type="PANTHER" id="PTHR38779:SF2">
    <property type="entry name" value="TYPE II SECRETION SYSTEM PROTEIN I-RELATED"/>
    <property type="match status" value="1"/>
</dbReference>
<evidence type="ECO:0000256" key="7">
    <source>
        <dbReference type="ARBA" id="ARBA00022989"/>
    </source>
</evidence>
<evidence type="ECO:0000313" key="11">
    <source>
        <dbReference type="EMBL" id="PZQ74781.1"/>
    </source>
</evidence>
<comment type="similarity">
    <text evidence="2 9">Belongs to the GSP I family.</text>
</comment>
<dbReference type="GO" id="GO:0005886">
    <property type="term" value="C:plasma membrane"/>
    <property type="evidence" value="ECO:0007669"/>
    <property type="project" value="UniProtKB-SubCell"/>
</dbReference>
<evidence type="ECO:0000256" key="2">
    <source>
        <dbReference type="ARBA" id="ARBA00008358"/>
    </source>
</evidence>
<keyword evidence="4 9" id="KW-0488">Methylation</keyword>
<dbReference type="InterPro" id="IPR045584">
    <property type="entry name" value="Pilin-like"/>
</dbReference>
<dbReference type="InterPro" id="IPR003413">
    <property type="entry name" value="T2SS_GspI_C"/>
</dbReference>
<keyword evidence="5 9" id="KW-0997">Cell inner membrane</keyword>
<dbReference type="Pfam" id="PF07963">
    <property type="entry name" value="N_methyl"/>
    <property type="match status" value="1"/>
</dbReference>
<keyword evidence="8" id="KW-0472">Membrane</keyword>
<dbReference type="Gene3D" id="3.30.1300.30">
    <property type="entry name" value="GSPII I/J protein-like"/>
    <property type="match status" value="1"/>
</dbReference>
<evidence type="ECO:0000256" key="9">
    <source>
        <dbReference type="RuleBase" id="RU368030"/>
    </source>
</evidence>